<reference evidence="1 2" key="1">
    <citation type="journal article" date="2021" name="Elife">
        <title>Chloroplast acquisition without the gene transfer in kleptoplastic sea slugs, Plakobranchus ocellatus.</title>
        <authorList>
            <person name="Maeda T."/>
            <person name="Takahashi S."/>
            <person name="Yoshida T."/>
            <person name="Shimamura S."/>
            <person name="Takaki Y."/>
            <person name="Nagai Y."/>
            <person name="Toyoda A."/>
            <person name="Suzuki Y."/>
            <person name="Arimoto A."/>
            <person name="Ishii H."/>
            <person name="Satoh N."/>
            <person name="Nishiyama T."/>
            <person name="Hasebe M."/>
            <person name="Maruyama T."/>
            <person name="Minagawa J."/>
            <person name="Obokata J."/>
            <person name="Shigenobu S."/>
        </authorList>
    </citation>
    <scope>NUCLEOTIDE SEQUENCE [LARGE SCALE GENOMIC DNA]</scope>
</reference>
<gene>
    <name evidence="1" type="ORF">PoB_001035300</name>
</gene>
<dbReference type="AlphaFoldDB" id="A0AAV3YNC5"/>
<comment type="caution">
    <text evidence="1">The sequence shown here is derived from an EMBL/GenBank/DDBJ whole genome shotgun (WGS) entry which is preliminary data.</text>
</comment>
<dbReference type="EMBL" id="BLXT01001244">
    <property type="protein sequence ID" value="GFN83847.1"/>
    <property type="molecule type" value="Genomic_DNA"/>
</dbReference>
<sequence length="317" mass="36477">MGVCVLHWPEDTELVRTKGRYYVPAVPLSIFENIPESCIPSVSKTTPHSTEKALSATRVVDMDKMETFMDRDKLKEDTFFNLFKTKSEALGLFAADHLRTNFALFSKTRTGPIRLFSVYFTLTVINSVVTLQYEAYQNLKRVFHPSIKASIRCWSELDELLRYAIAQNDSKEDLKEHFISGQETAKAITWTCKCLIELAKYFLTTSTVFHHQYVALGFYQQDDIEEHFAHFRMSAGSNYCITTEDVANMHAIDTAKLLSECSKIDVSTLEPLHQCYLCEKCLTDKEILTLDELPNKICELSGDEKNVYFPYWRLCCL</sequence>
<protein>
    <submittedName>
        <fullName evidence="1">Traf-interacting protein</fullName>
    </submittedName>
</protein>
<accession>A0AAV3YNC5</accession>
<evidence type="ECO:0000313" key="2">
    <source>
        <dbReference type="Proteomes" id="UP000735302"/>
    </source>
</evidence>
<organism evidence="1 2">
    <name type="scientific">Plakobranchus ocellatus</name>
    <dbReference type="NCBI Taxonomy" id="259542"/>
    <lineage>
        <taxon>Eukaryota</taxon>
        <taxon>Metazoa</taxon>
        <taxon>Spiralia</taxon>
        <taxon>Lophotrochozoa</taxon>
        <taxon>Mollusca</taxon>
        <taxon>Gastropoda</taxon>
        <taxon>Heterobranchia</taxon>
        <taxon>Euthyneura</taxon>
        <taxon>Panpulmonata</taxon>
        <taxon>Sacoglossa</taxon>
        <taxon>Placobranchoidea</taxon>
        <taxon>Plakobranchidae</taxon>
        <taxon>Plakobranchus</taxon>
    </lineage>
</organism>
<name>A0AAV3YNC5_9GAST</name>
<evidence type="ECO:0000313" key="1">
    <source>
        <dbReference type="EMBL" id="GFN83847.1"/>
    </source>
</evidence>
<dbReference type="Proteomes" id="UP000735302">
    <property type="component" value="Unassembled WGS sequence"/>
</dbReference>
<keyword evidence="2" id="KW-1185">Reference proteome</keyword>
<proteinExistence type="predicted"/>